<dbReference type="SUPFAM" id="SSF109854">
    <property type="entry name" value="DinB/YfiT-like putative metalloenzymes"/>
    <property type="match status" value="1"/>
</dbReference>
<dbReference type="RefSeq" id="WP_307782307.1">
    <property type="nucleotide sequence ID" value="NZ_JAFBCM010000001.1"/>
</dbReference>
<dbReference type="EMBL" id="JBHRZH010000041">
    <property type="protein sequence ID" value="MFC3765630.1"/>
    <property type="molecule type" value="Genomic_DNA"/>
</dbReference>
<accession>A0ABV7YPA9</accession>
<dbReference type="Pfam" id="PF04978">
    <property type="entry name" value="MST"/>
    <property type="match status" value="1"/>
</dbReference>
<sequence length="171" mass="19211">MPPLRERPPMVADERTQLLGWFELQRSIVHHKCEGLSDADAHRVVVPTSPLMTVAGLVSHLRWVEHTWFEVLFRGGVADSPAFSEEPEDADMIVPPDVPLAQLLDEYAAQCKASNEIIAAHSLDDVGNHPDFAAARASLRWMMIHMIEETARHAGHLDLIRELLDGEKSYF</sequence>
<dbReference type="Proteomes" id="UP001595699">
    <property type="component" value="Unassembled WGS sequence"/>
</dbReference>
<comment type="caution">
    <text evidence="1">The sequence shown here is derived from an EMBL/GenBank/DDBJ whole genome shotgun (WGS) entry which is preliminary data.</text>
</comment>
<dbReference type="InterPro" id="IPR034660">
    <property type="entry name" value="DinB/YfiT-like"/>
</dbReference>
<evidence type="ECO:0000313" key="1">
    <source>
        <dbReference type="EMBL" id="MFC3765630.1"/>
    </source>
</evidence>
<reference evidence="2" key="1">
    <citation type="journal article" date="2019" name="Int. J. Syst. Evol. Microbiol.">
        <title>The Global Catalogue of Microorganisms (GCM) 10K type strain sequencing project: providing services to taxonomists for standard genome sequencing and annotation.</title>
        <authorList>
            <consortium name="The Broad Institute Genomics Platform"/>
            <consortium name="The Broad Institute Genome Sequencing Center for Infectious Disease"/>
            <person name="Wu L."/>
            <person name="Ma J."/>
        </authorList>
    </citation>
    <scope>NUCLEOTIDE SEQUENCE [LARGE SCALE GENOMIC DNA]</scope>
    <source>
        <strain evidence="2">CGMCC 4.7241</strain>
    </source>
</reference>
<dbReference type="InterPro" id="IPR007061">
    <property type="entry name" value="MST-like"/>
</dbReference>
<protein>
    <submittedName>
        <fullName evidence="1">DinB family protein</fullName>
    </submittedName>
</protein>
<gene>
    <name evidence="1" type="ORF">ACFOUW_32680</name>
</gene>
<evidence type="ECO:0000313" key="2">
    <source>
        <dbReference type="Proteomes" id="UP001595699"/>
    </source>
</evidence>
<proteinExistence type="predicted"/>
<dbReference type="Gene3D" id="1.20.120.450">
    <property type="entry name" value="dinb family like domain"/>
    <property type="match status" value="1"/>
</dbReference>
<organism evidence="1 2">
    <name type="scientific">Tenggerimyces flavus</name>
    <dbReference type="NCBI Taxonomy" id="1708749"/>
    <lineage>
        <taxon>Bacteria</taxon>
        <taxon>Bacillati</taxon>
        <taxon>Actinomycetota</taxon>
        <taxon>Actinomycetes</taxon>
        <taxon>Propionibacteriales</taxon>
        <taxon>Nocardioidaceae</taxon>
        <taxon>Tenggerimyces</taxon>
    </lineage>
</organism>
<keyword evidence="2" id="KW-1185">Reference proteome</keyword>
<name>A0ABV7YPA9_9ACTN</name>